<feature type="transmembrane region" description="Helical" evidence="1">
    <location>
        <begin position="181"/>
        <end position="204"/>
    </location>
</feature>
<dbReference type="PANTHER" id="PTHR22911">
    <property type="entry name" value="ACYL-MALONYL CONDENSING ENZYME-RELATED"/>
    <property type="match status" value="1"/>
</dbReference>
<organism evidence="3 4">
    <name type="scientific">Pacificitalea manganoxidans</name>
    <dbReference type="NCBI Taxonomy" id="1411902"/>
    <lineage>
        <taxon>Bacteria</taxon>
        <taxon>Pseudomonadati</taxon>
        <taxon>Pseudomonadota</taxon>
        <taxon>Alphaproteobacteria</taxon>
        <taxon>Rhodobacterales</taxon>
        <taxon>Paracoccaceae</taxon>
        <taxon>Pacificitalea</taxon>
    </lineage>
</organism>
<protein>
    <submittedName>
        <fullName evidence="3">EamA family transporter</fullName>
    </submittedName>
</protein>
<name>A0A291LVS5_9RHOB</name>
<evidence type="ECO:0000313" key="4">
    <source>
        <dbReference type="Proteomes" id="UP000219050"/>
    </source>
</evidence>
<feature type="transmembrane region" description="Helical" evidence="1">
    <location>
        <begin position="37"/>
        <end position="55"/>
    </location>
</feature>
<evidence type="ECO:0000256" key="1">
    <source>
        <dbReference type="SAM" id="Phobius"/>
    </source>
</evidence>
<dbReference type="RefSeq" id="WP_088662939.1">
    <property type="nucleotide sequence ID" value="NZ_CP021404.1"/>
</dbReference>
<keyword evidence="1" id="KW-0472">Membrane</keyword>
<dbReference type="EMBL" id="CP021404">
    <property type="protein sequence ID" value="ATI40800.1"/>
    <property type="molecule type" value="Genomic_DNA"/>
</dbReference>
<feature type="transmembrane region" description="Helical" evidence="1">
    <location>
        <begin position="210"/>
        <end position="227"/>
    </location>
</feature>
<sequence length="290" mass="31537">MTEQNTRLGIILMVATTFVFASQDAISRHLATEYNVYMIVMIRYWAFAMFVTALAARSRGGLARVLRPRRPVLQVVRGVILAIEVVIMVFAFVYLGLVESHAIFAAVPLIITALSGPVLGEKVGWRRWSAIGIGFIGILVILQPGGSVFAPAAILPLLAAAIFAAYGLLTRLVARDDGAQTSFFWTGVAGAATMTLIGVFFWEPMIWQDWLWMGVLCCTSTTGHYLLIKCYDVAEASAVQPLAYCQLVFGAFYGVAIYGEPLESNVILGAGIVVAAGLFTFWRTRQKAAV</sequence>
<dbReference type="OrthoDB" id="9807937at2"/>
<feature type="transmembrane region" description="Helical" evidence="1">
    <location>
        <begin position="75"/>
        <end position="95"/>
    </location>
</feature>
<feature type="domain" description="EamA" evidence="2">
    <location>
        <begin position="152"/>
        <end position="280"/>
    </location>
</feature>
<feature type="transmembrane region" description="Helical" evidence="1">
    <location>
        <begin position="127"/>
        <end position="143"/>
    </location>
</feature>
<feature type="transmembrane region" description="Helical" evidence="1">
    <location>
        <begin position="239"/>
        <end position="259"/>
    </location>
</feature>
<evidence type="ECO:0000259" key="2">
    <source>
        <dbReference type="Pfam" id="PF00892"/>
    </source>
</evidence>
<dbReference type="InterPro" id="IPR037185">
    <property type="entry name" value="EmrE-like"/>
</dbReference>
<keyword evidence="4" id="KW-1185">Reference proteome</keyword>
<gene>
    <name evidence="3" type="ORF">CBW24_01420</name>
</gene>
<dbReference type="InterPro" id="IPR000620">
    <property type="entry name" value="EamA_dom"/>
</dbReference>
<dbReference type="Pfam" id="PF00892">
    <property type="entry name" value="EamA"/>
    <property type="match status" value="2"/>
</dbReference>
<dbReference type="SUPFAM" id="SSF103481">
    <property type="entry name" value="Multidrug resistance efflux transporter EmrE"/>
    <property type="match status" value="2"/>
</dbReference>
<dbReference type="Proteomes" id="UP000219050">
    <property type="component" value="Chromosome"/>
</dbReference>
<proteinExistence type="predicted"/>
<dbReference type="KEGG" id="cmag:CBW24_01420"/>
<dbReference type="PANTHER" id="PTHR22911:SF103">
    <property type="entry name" value="BLR2811 PROTEIN"/>
    <property type="match status" value="1"/>
</dbReference>
<evidence type="ECO:0000313" key="3">
    <source>
        <dbReference type="EMBL" id="ATI40800.1"/>
    </source>
</evidence>
<reference evidence="3 4" key="1">
    <citation type="submission" date="2017-05" db="EMBL/GenBank/DDBJ databases">
        <title>Comparative genomic and metabolic analysis of manganese-oxidizing mechanisms in Celeribater manganoxidans DY25T: its adaption to the environment of polymetallic nodule.</title>
        <authorList>
            <person name="Wang X."/>
        </authorList>
    </citation>
    <scope>NUCLEOTIDE SEQUENCE [LARGE SCALE GENOMIC DNA]</scope>
    <source>
        <strain evidence="3 4">DY25</strain>
    </source>
</reference>
<feature type="transmembrane region" description="Helical" evidence="1">
    <location>
        <begin position="149"/>
        <end position="169"/>
    </location>
</feature>
<dbReference type="AlphaFoldDB" id="A0A291LVS5"/>
<feature type="domain" description="EamA" evidence="2">
    <location>
        <begin position="8"/>
        <end position="142"/>
    </location>
</feature>
<feature type="transmembrane region" description="Helical" evidence="1">
    <location>
        <begin position="265"/>
        <end position="282"/>
    </location>
</feature>
<keyword evidence="1" id="KW-0812">Transmembrane</keyword>
<keyword evidence="1" id="KW-1133">Transmembrane helix</keyword>
<dbReference type="GO" id="GO:0016020">
    <property type="term" value="C:membrane"/>
    <property type="evidence" value="ECO:0007669"/>
    <property type="project" value="InterPro"/>
</dbReference>
<accession>A0A291LVS5</accession>
<feature type="transmembrane region" description="Helical" evidence="1">
    <location>
        <begin position="101"/>
        <end position="120"/>
    </location>
</feature>